<accession>A0A853C5U3</accession>
<gene>
    <name evidence="1" type="ORF">HNR19_003893</name>
</gene>
<comment type="caution">
    <text evidence="1">The sequence shown here is derived from an EMBL/GenBank/DDBJ whole genome shotgun (WGS) entry which is preliminary data.</text>
</comment>
<reference evidence="1 2" key="1">
    <citation type="submission" date="2020-07" db="EMBL/GenBank/DDBJ databases">
        <title>Sequencing the genomes of 1000 actinobacteria strains.</title>
        <authorList>
            <person name="Klenk H.-P."/>
        </authorList>
    </citation>
    <scope>NUCLEOTIDE SEQUENCE [LARGE SCALE GENOMIC DNA]</scope>
    <source>
        <strain evidence="1 2">DSM 103833</strain>
    </source>
</reference>
<organism evidence="1 2">
    <name type="scientific">Nocardioides thalensis</name>
    <dbReference type="NCBI Taxonomy" id="1914755"/>
    <lineage>
        <taxon>Bacteria</taxon>
        <taxon>Bacillati</taxon>
        <taxon>Actinomycetota</taxon>
        <taxon>Actinomycetes</taxon>
        <taxon>Propionibacteriales</taxon>
        <taxon>Nocardioidaceae</taxon>
        <taxon>Nocardioides</taxon>
    </lineage>
</organism>
<evidence type="ECO:0000313" key="1">
    <source>
        <dbReference type="EMBL" id="NYJ03195.1"/>
    </source>
</evidence>
<dbReference type="EMBL" id="JACCFP010000001">
    <property type="protein sequence ID" value="NYJ03195.1"/>
    <property type="molecule type" value="Genomic_DNA"/>
</dbReference>
<dbReference type="RefSeq" id="WP_179669471.1">
    <property type="nucleotide sequence ID" value="NZ_JACCFP010000001.1"/>
</dbReference>
<dbReference type="Proteomes" id="UP000530424">
    <property type="component" value="Unassembled WGS sequence"/>
</dbReference>
<proteinExistence type="predicted"/>
<protein>
    <submittedName>
        <fullName evidence="1">Uncharacterized protein</fullName>
    </submittedName>
</protein>
<keyword evidence="2" id="KW-1185">Reference proteome</keyword>
<name>A0A853C5U3_9ACTN</name>
<evidence type="ECO:0000313" key="2">
    <source>
        <dbReference type="Proteomes" id="UP000530424"/>
    </source>
</evidence>
<dbReference type="AlphaFoldDB" id="A0A853C5U3"/>
<sequence>MAWHTVTAAGAGRDLWLRVTGEDAPTYGRWRAPSGIDVEKALGEAGPGSVDVAVWWVQEPEHYGKRLNDFLWQTSMIGLKLLSERMVEVLRGCGAELDVFDVEIRLRSGDRLGGYVGVLEECNDPGPVHSLWRGRRSHNLVVSDEVLAAIKEAGLTGLRIEAVNGAFPGDQPGFFGED</sequence>